<comment type="caution">
    <text evidence="1">The sequence shown here is derived from an EMBL/GenBank/DDBJ whole genome shotgun (WGS) entry which is preliminary data.</text>
</comment>
<name>A0AA86YW85_PROST</name>
<sequence length="52" mass="6540">MKYTIICLYLTMRILVKYFKHYINNLFIRRKITIFNRIKIKTFSLFIFIAKF</sequence>
<dbReference type="EMBL" id="ABJD02000101">
    <property type="protein sequence ID" value="EDU59033.1"/>
    <property type="molecule type" value="Genomic_DNA"/>
</dbReference>
<reference evidence="1 2" key="3">
    <citation type="submission" date="2008-05" db="EMBL/GenBank/DDBJ databases">
        <authorList>
            <person name="Fulton L."/>
            <person name="Clifton S."/>
            <person name="Fulton B."/>
            <person name="Xu J."/>
            <person name="Minx P."/>
            <person name="Pepin K.H."/>
            <person name="Johnson M."/>
            <person name="Thiruvilangam P."/>
            <person name="Bhonagiri V."/>
            <person name="Nash W.E."/>
            <person name="Mardis E.R."/>
            <person name="Wilson R.K."/>
        </authorList>
    </citation>
    <scope>NUCLEOTIDE SEQUENCE [LARGE SCALE GENOMIC DNA]</scope>
    <source>
        <strain evidence="1 2">ATCC 25827</strain>
    </source>
</reference>
<protein>
    <submittedName>
        <fullName evidence="1">Uncharacterized protein</fullName>
    </submittedName>
</protein>
<dbReference type="AlphaFoldDB" id="A0AA86YW85"/>
<evidence type="ECO:0000313" key="1">
    <source>
        <dbReference type="EMBL" id="EDU59033.1"/>
    </source>
</evidence>
<accession>A0AA86YW85</accession>
<dbReference type="Proteomes" id="UP000004506">
    <property type="component" value="Unassembled WGS sequence"/>
</dbReference>
<proteinExistence type="predicted"/>
<evidence type="ECO:0000313" key="2">
    <source>
        <dbReference type="Proteomes" id="UP000004506"/>
    </source>
</evidence>
<reference evidence="2" key="1">
    <citation type="submission" date="2008-04" db="EMBL/GenBank/DDBJ databases">
        <title>Draft genome sequence of Providencia stuartii (ATCC 25827).</title>
        <authorList>
            <person name="Sudarsanam P."/>
            <person name="Ley R."/>
            <person name="Guruge J."/>
            <person name="Turnbaugh P.J."/>
            <person name="Mahowald M."/>
            <person name="Liep D."/>
            <person name="Gordon J."/>
        </authorList>
    </citation>
    <scope>NUCLEOTIDE SEQUENCE [LARGE SCALE GENOMIC DNA]</scope>
    <source>
        <strain evidence="2">ATCC 25827</strain>
    </source>
</reference>
<reference evidence="2" key="2">
    <citation type="submission" date="2008-04" db="EMBL/GenBank/DDBJ databases">
        <title>Draft genome sequence of Providencia stuartii(ATCC 25827).</title>
        <authorList>
            <person name="Sudarsanam P."/>
            <person name="Ley R."/>
            <person name="Guruge J."/>
            <person name="Turnbaugh P.J."/>
            <person name="Mahowald M."/>
            <person name="Liep D."/>
            <person name="Gordon J."/>
        </authorList>
    </citation>
    <scope>NUCLEOTIDE SEQUENCE [LARGE SCALE GENOMIC DNA]</scope>
    <source>
        <strain evidence="2">ATCC 25827</strain>
    </source>
</reference>
<gene>
    <name evidence="1" type="ORF">PROSTU_02217</name>
</gene>
<organism evidence="1 2">
    <name type="scientific">Providencia stuartii ATCC 25827</name>
    <dbReference type="NCBI Taxonomy" id="471874"/>
    <lineage>
        <taxon>Bacteria</taxon>
        <taxon>Pseudomonadati</taxon>
        <taxon>Pseudomonadota</taxon>
        <taxon>Gammaproteobacteria</taxon>
        <taxon>Enterobacterales</taxon>
        <taxon>Morganellaceae</taxon>
        <taxon>Providencia</taxon>
    </lineage>
</organism>